<feature type="compositionally biased region" description="Low complexity" evidence="1">
    <location>
        <begin position="74"/>
        <end position="92"/>
    </location>
</feature>
<feature type="region of interest" description="Disordered" evidence="1">
    <location>
        <begin position="1"/>
        <end position="221"/>
    </location>
</feature>
<name>A0A9P8AQZ7_9AGAR</name>
<dbReference type="Proteomes" id="UP000812287">
    <property type="component" value="Unassembled WGS sequence"/>
</dbReference>
<dbReference type="RefSeq" id="XP_043038373.1">
    <property type="nucleotide sequence ID" value="XM_043186638.1"/>
</dbReference>
<proteinExistence type="predicted"/>
<organism evidence="2 3">
    <name type="scientific">Guyanagaster necrorhizus</name>
    <dbReference type="NCBI Taxonomy" id="856835"/>
    <lineage>
        <taxon>Eukaryota</taxon>
        <taxon>Fungi</taxon>
        <taxon>Dikarya</taxon>
        <taxon>Basidiomycota</taxon>
        <taxon>Agaricomycotina</taxon>
        <taxon>Agaricomycetes</taxon>
        <taxon>Agaricomycetidae</taxon>
        <taxon>Agaricales</taxon>
        <taxon>Marasmiineae</taxon>
        <taxon>Physalacriaceae</taxon>
        <taxon>Guyanagaster</taxon>
    </lineage>
</organism>
<feature type="compositionally biased region" description="Basic and acidic residues" evidence="1">
    <location>
        <begin position="63"/>
        <end position="73"/>
    </location>
</feature>
<feature type="compositionally biased region" description="Basic and acidic residues" evidence="1">
    <location>
        <begin position="120"/>
        <end position="129"/>
    </location>
</feature>
<accession>A0A9P8AQZ7</accession>
<keyword evidence="3" id="KW-1185">Reference proteome</keyword>
<feature type="compositionally biased region" description="Low complexity" evidence="1">
    <location>
        <begin position="43"/>
        <end position="61"/>
    </location>
</feature>
<evidence type="ECO:0000313" key="3">
    <source>
        <dbReference type="Proteomes" id="UP000812287"/>
    </source>
</evidence>
<sequence length="302" mass="32844">MPVIAHIRKRSQDSGSSGEANERPPVHVLSKSRSKSFLRRLSDAFSPSSADSSSDASPVLAQRRREEALRERGLLPPLTVASSPESPPSSSEWDATALIAEVRMASENASSQQGPTAAELVKKQWEQSKSEAGPSKPHQSRFIEHISVQDDFPPQSRPSPPDVSIQRSSTKRLSSSSSSVSPRKPRPLGPRNRSDTRSSSSSFPPPLPKGASPPVAFVARSAPPTPVHLSLSQRRNKDLPPIGVDWERRASVPIDPVPDPVSRIRKPIQVTIHSRASLAIEADQITDIESRRVAEMAFLDPL</sequence>
<gene>
    <name evidence="2" type="ORF">BT62DRAFT_933919</name>
</gene>
<feature type="compositionally biased region" description="Low complexity" evidence="1">
    <location>
        <begin position="167"/>
        <end position="182"/>
    </location>
</feature>
<reference evidence="2" key="1">
    <citation type="submission" date="2020-11" db="EMBL/GenBank/DDBJ databases">
        <title>Adaptations for nitrogen fixation in a non-lichenized fungal sporocarp promotes dispersal by wood-feeding termites.</title>
        <authorList>
            <consortium name="DOE Joint Genome Institute"/>
            <person name="Koch R.A."/>
            <person name="Yoon G."/>
            <person name="Arayal U."/>
            <person name="Lail K."/>
            <person name="Amirebrahimi M."/>
            <person name="Labutti K."/>
            <person name="Lipzen A."/>
            <person name="Riley R."/>
            <person name="Barry K."/>
            <person name="Henrissat B."/>
            <person name="Grigoriev I.V."/>
            <person name="Herr J.R."/>
            <person name="Aime M.C."/>
        </authorList>
    </citation>
    <scope>NUCLEOTIDE SEQUENCE</scope>
    <source>
        <strain evidence="2">MCA 3950</strain>
    </source>
</reference>
<protein>
    <submittedName>
        <fullName evidence="2">Uncharacterized protein</fullName>
    </submittedName>
</protein>
<dbReference type="AlphaFoldDB" id="A0A9P8AQZ7"/>
<evidence type="ECO:0000313" key="2">
    <source>
        <dbReference type="EMBL" id="KAG7444873.1"/>
    </source>
</evidence>
<comment type="caution">
    <text evidence="2">The sequence shown here is derived from an EMBL/GenBank/DDBJ whole genome shotgun (WGS) entry which is preliminary data.</text>
</comment>
<dbReference type="GeneID" id="66108935"/>
<dbReference type="OrthoDB" id="3168445at2759"/>
<dbReference type="EMBL" id="MU250539">
    <property type="protein sequence ID" value="KAG7444873.1"/>
    <property type="molecule type" value="Genomic_DNA"/>
</dbReference>
<evidence type="ECO:0000256" key="1">
    <source>
        <dbReference type="SAM" id="MobiDB-lite"/>
    </source>
</evidence>